<reference evidence="1" key="1">
    <citation type="submission" date="2021-03" db="EMBL/GenBank/DDBJ databases">
        <authorList>
            <person name="Kanchanasin P."/>
            <person name="Saeng-In P."/>
            <person name="Phongsopitanun W."/>
            <person name="Yuki M."/>
            <person name="Kudo T."/>
            <person name="Ohkuma M."/>
            <person name="Tanasupawat S."/>
        </authorList>
    </citation>
    <scope>NUCLEOTIDE SEQUENCE</scope>
    <source>
        <strain evidence="1">GKU 128</strain>
    </source>
</reference>
<comment type="caution">
    <text evidence="1">The sequence shown here is derived from an EMBL/GenBank/DDBJ whole genome shotgun (WGS) entry which is preliminary data.</text>
</comment>
<dbReference type="AlphaFoldDB" id="A0A939PDM5"/>
<sequence>MSEGIDPSVLTDDDLLRELADLYDTRLAAMRHAADQAFADHTRRMYRLEAEYVRRRPSREVDPLRLHSGA</sequence>
<dbReference type="EMBL" id="JAGEOJ010000003">
    <property type="protein sequence ID" value="MBO2447319.1"/>
    <property type="molecule type" value="Genomic_DNA"/>
</dbReference>
<gene>
    <name evidence="1" type="ORF">J4573_09500</name>
</gene>
<protein>
    <submittedName>
        <fullName evidence="1">Uncharacterized protein</fullName>
    </submittedName>
</protein>
<dbReference type="InterPro" id="IPR046156">
    <property type="entry name" value="DUF6158"/>
</dbReference>
<accession>A0A939PDM5</accession>
<evidence type="ECO:0000313" key="2">
    <source>
        <dbReference type="Proteomes" id="UP000669179"/>
    </source>
</evidence>
<dbReference type="Proteomes" id="UP000669179">
    <property type="component" value="Unassembled WGS sequence"/>
</dbReference>
<dbReference type="RefSeq" id="WP_208254903.1">
    <property type="nucleotide sequence ID" value="NZ_JAGEOJ010000003.1"/>
</dbReference>
<proteinExistence type="predicted"/>
<evidence type="ECO:0000313" key="1">
    <source>
        <dbReference type="EMBL" id="MBO2447319.1"/>
    </source>
</evidence>
<keyword evidence="2" id="KW-1185">Reference proteome</keyword>
<organism evidence="1 2">
    <name type="scientific">Actinomadura barringtoniae</name>
    <dbReference type="NCBI Taxonomy" id="1427535"/>
    <lineage>
        <taxon>Bacteria</taxon>
        <taxon>Bacillati</taxon>
        <taxon>Actinomycetota</taxon>
        <taxon>Actinomycetes</taxon>
        <taxon>Streptosporangiales</taxon>
        <taxon>Thermomonosporaceae</taxon>
        <taxon>Actinomadura</taxon>
    </lineage>
</organism>
<dbReference type="Pfam" id="PF19655">
    <property type="entry name" value="DUF6158"/>
    <property type="match status" value="1"/>
</dbReference>
<name>A0A939PDM5_9ACTN</name>